<keyword evidence="4" id="KW-0472">Membrane</keyword>
<dbReference type="Proteomes" id="UP000000310">
    <property type="component" value="Chromosome"/>
</dbReference>
<dbReference type="PROSITE" id="PS51257">
    <property type="entry name" value="PROKAR_LIPOPROTEIN"/>
    <property type="match status" value="1"/>
</dbReference>
<evidence type="ECO:0000256" key="4">
    <source>
        <dbReference type="ARBA" id="ARBA00023136"/>
    </source>
</evidence>
<evidence type="ECO:0000313" key="8">
    <source>
        <dbReference type="Proteomes" id="UP000000310"/>
    </source>
</evidence>
<dbReference type="OrthoDB" id="5694214at2"/>
<evidence type="ECO:0000256" key="1">
    <source>
        <dbReference type="ARBA" id="ARBA00004442"/>
    </source>
</evidence>
<keyword evidence="8" id="KW-1185">Reference proteome</keyword>
<keyword evidence="3" id="KW-0732">Signal</keyword>
<organism evidence="7 8">
    <name type="scientific">Pseudopedobacter saltans (strain ATCC 51119 / DSM 12145 / JCM 21818 / CCUG 39354 / LMG 10337 / NBRC 100064 / NCIMB 13643)</name>
    <name type="common">Pedobacter saltans</name>
    <dbReference type="NCBI Taxonomy" id="762903"/>
    <lineage>
        <taxon>Bacteria</taxon>
        <taxon>Pseudomonadati</taxon>
        <taxon>Bacteroidota</taxon>
        <taxon>Sphingobacteriia</taxon>
        <taxon>Sphingobacteriales</taxon>
        <taxon>Sphingobacteriaceae</taxon>
        <taxon>Pseudopedobacter</taxon>
    </lineage>
</organism>
<dbReference type="InterPro" id="IPR012944">
    <property type="entry name" value="SusD_RagB_dom"/>
</dbReference>
<reference evidence="8" key="2">
    <citation type="submission" date="2011-02" db="EMBL/GenBank/DDBJ databases">
        <title>The complete genome of Pedobacter saltans DSM 12145.</title>
        <authorList>
            <consortium name="US DOE Joint Genome Institute (JGI-PGF)"/>
            <person name="Lucas S."/>
            <person name="Copeland A."/>
            <person name="Lapidus A."/>
            <person name="Bruce D."/>
            <person name="Goodwin L."/>
            <person name="Pitluck S."/>
            <person name="Kyrpides N."/>
            <person name="Mavromatis K."/>
            <person name="Pagani I."/>
            <person name="Ivanova N."/>
            <person name="Ovchinnikova G."/>
            <person name="Lu M."/>
            <person name="Detter J.C."/>
            <person name="Han C."/>
            <person name="Land M."/>
            <person name="Hauser L."/>
            <person name="Markowitz V."/>
            <person name="Cheng J.-F."/>
            <person name="Hugenholtz P."/>
            <person name="Woyke T."/>
            <person name="Wu D."/>
            <person name="Tindall B."/>
            <person name="Pomrenke H.G."/>
            <person name="Brambilla E."/>
            <person name="Klenk H.-P."/>
            <person name="Eisen J.A."/>
        </authorList>
    </citation>
    <scope>NUCLEOTIDE SEQUENCE [LARGE SCALE GENOMIC DNA]</scope>
    <source>
        <strain evidence="8">ATCC 51119 / DSM 12145 / JCM 21818 / LMG 10337 / NBRC 100064 / NCIMB 13643</strain>
    </source>
</reference>
<evidence type="ECO:0000259" key="6">
    <source>
        <dbReference type="Pfam" id="PF07980"/>
    </source>
</evidence>
<reference evidence="7 8" key="1">
    <citation type="journal article" date="2011" name="Stand. Genomic Sci.">
        <title>Complete genome sequence of the gliding, heparinolytic Pedobacter saltans type strain (113).</title>
        <authorList>
            <person name="Liolios K."/>
            <person name="Sikorski J."/>
            <person name="Lu M."/>
            <person name="Nolan M."/>
            <person name="Lapidus A."/>
            <person name="Lucas S."/>
            <person name="Hammon N."/>
            <person name="Deshpande S."/>
            <person name="Cheng J.F."/>
            <person name="Tapia R."/>
            <person name="Han C."/>
            <person name="Goodwin L."/>
            <person name="Pitluck S."/>
            <person name="Huntemann M."/>
            <person name="Ivanova N."/>
            <person name="Pagani I."/>
            <person name="Mavromatis K."/>
            <person name="Ovchinikova G."/>
            <person name="Pati A."/>
            <person name="Chen A."/>
            <person name="Palaniappan K."/>
            <person name="Land M."/>
            <person name="Hauser L."/>
            <person name="Brambilla E.M."/>
            <person name="Kotsyurbenko O."/>
            <person name="Rohde M."/>
            <person name="Tindall B.J."/>
            <person name="Abt B."/>
            <person name="Goker M."/>
            <person name="Detter J.C."/>
            <person name="Woyke T."/>
            <person name="Bristow J."/>
            <person name="Eisen J.A."/>
            <person name="Markowitz V."/>
            <person name="Hugenholtz P."/>
            <person name="Klenk H.P."/>
            <person name="Kyrpides N.C."/>
        </authorList>
    </citation>
    <scope>NUCLEOTIDE SEQUENCE [LARGE SCALE GENOMIC DNA]</scope>
    <source>
        <strain evidence="8">ATCC 51119 / DSM 12145 / JCM 21818 / LMG 10337 / NBRC 100064 / NCIMB 13643</strain>
    </source>
</reference>
<dbReference type="KEGG" id="psn:Pedsa_1855"/>
<name>F0S8S9_PSESL</name>
<evidence type="ECO:0000256" key="5">
    <source>
        <dbReference type="ARBA" id="ARBA00023237"/>
    </source>
</evidence>
<proteinExistence type="inferred from homology"/>
<dbReference type="InterPro" id="IPR011990">
    <property type="entry name" value="TPR-like_helical_dom_sf"/>
</dbReference>
<comment type="subcellular location">
    <subcellularLocation>
        <location evidence="1">Cell outer membrane</location>
    </subcellularLocation>
</comment>
<evidence type="ECO:0000313" key="7">
    <source>
        <dbReference type="EMBL" id="ADY52410.1"/>
    </source>
</evidence>
<protein>
    <submittedName>
        <fullName evidence="7">RagB/SusD domain protein</fullName>
    </submittedName>
</protein>
<dbReference type="GO" id="GO:0009279">
    <property type="term" value="C:cell outer membrane"/>
    <property type="evidence" value="ECO:0007669"/>
    <property type="project" value="UniProtKB-SubCell"/>
</dbReference>
<keyword evidence="5" id="KW-0998">Cell outer membrane</keyword>
<dbReference type="eggNOG" id="COG0457">
    <property type="taxonomic scope" value="Bacteria"/>
</dbReference>
<dbReference type="Pfam" id="PF07980">
    <property type="entry name" value="SusD_RagB"/>
    <property type="match status" value="1"/>
</dbReference>
<dbReference type="HOGENOM" id="CLU_015553_0_1_10"/>
<accession>F0S8S9</accession>
<gene>
    <name evidence="7" type="ordered locus">Pedsa_1855</name>
</gene>
<evidence type="ECO:0000256" key="2">
    <source>
        <dbReference type="ARBA" id="ARBA00006275"/>
    </source>
</evidence>
<evidence type="ECO:0000256" key="3">
    <source>
        <dbReference type="ARBA" id="ARBA00022729"/>
    </source>
</evidence>
<dbReference type="Gene3D" id="1.25.40.390">
    <property type="match status" value="1"/>
</dbReference>
<dbReference type="SUPFAM" id="SSF48452">
    <property type="entry name" value="TPR-like"/>
    <property type="match status" value="1"/>
</dbReference>
<sequence length="604" mass="68878">MKFKYILFTSAILLSFSSCEKFLDRPPLTTLDDNSNGWTSENKVRLYANKYYTDYFEGYGSGFSSGNVPLIGNTNNDDMVVLGNQPNLTRSVPNSGIWSYSNVRSINIMIDRVETRMSNILTAEAKNHWLAVGKFFRAFEYAELVRIYGDVPYIDKEVADTDLNELYKARTPRNEVMDHVYADWRFVLDNIRTNDGDQNLNRFIAAGFISRLALIEASWQKYHYNNAERAKKFYELVVECAQIDMNSGKYDIVTDYKLQFTSKDLKGNKDMVLYRVYDGAQNIRHSIASNSNLQESTNNGPTTDLLKAYLCTDGRPFENSTLADAAKFDLANMIKTRDPRFEATFYSKPNALNRSSMYYITKYFPREIEKAVKVNGQALPAEYTGDKNETDAPVLRYAEVLLNWIEAKAELETLGGVAVSQDDINKSINKIRLRPVAQEALDRGVSKVSNLVLGAIPVDPNRDPEVSPLLWEIRRERRLEFAFETFRLTDLRRWKKLEYIDNTLNKDLMSGGWVNFSTELSTELAAKNVNVLSVVDLTGKETIYNGSNGGLMIGFYKNQTNKPRLPFLNIANINPYLTPVGLVQIDQYASRGYVLKQTEGWPQN</sequence>
<dbReference type="RefSeq" id="WP_013632898.1">
    <property type="nucleotide sequence ID" value="NC_015177.1"/>
</dbReference>
<dbReference type="EMBL" id="CP002545">
    <property type="protein sequence ID" value="ADY52410.1"/>
    <property type="molecule type" value="Genomic_DNA"/>
</dbReference>
<dbReference type="AlphaFoldDB" id="F0S8S9"/>
<feature type="domain" description="RagB/SusD" evidence="6">
    <location>
        <begin position="288"/>
        <end position="506"/>
    </location>
</feature>
<dbReference type="STRING" id="762903.Pedsa_1855"/>
<comment type="similarity">
    <text evidence="2">Belongs to the SusD family.</text>
</comment>